<dbReference type="PRINTS" id="PR00455">
    <property type="entry name" value="HTHTETR"/>
</dbReference>
<keyword evidence="2 4" id="KW-0238">DNA-binding</keyword>
<dbReference type="Proteomes" id="UP000288983">
    <property type="component" value="Unassembled WGS sequence"/>
</dbReference>
<evidence type="ECO:0000313" key="6">
    <source>
        <dbReference type="EMBL" id="RWU21103.1"/>
    </source>
</evidence>
<evidence type="ECO:0000256" key="4">
    <source>
        <dbReference type="PROSITE-ProRule" id="PRU00335"/>
    </source>
</evidence>
<comment type="caution">
    <text evidence="6">The sequence shown here is derived from an EMBL/GenBank/DDBJ whole genome shotgun (WGS) entry which is preliminary data.</text>
</comment>
<dbReference type="Pfam" id="PF17932">
    <property type="entry name" value="TetR_C_24"/>
    <property type="match status" value="1"/>
</dbReference>
<dbReference type="RefSeq" id="WP_128324707.1">
    <property type="nucleotide sequence ID" value="NZ_QJRG01000047.1"/>
</dbReference>
<dbReference type="SUPFAM" id="SSF46689">
    <property type="entry name" value="Homeodomain-like"/>
    <property type="match status" value="1"/>
</dbReference>
<dbReference type="AlphaFoldDB" id="A0A443ZPZ6"/>
<evidence type="ECO:0000313" key="7">
    <source>
        <dbReference type="Proteomes" id="UP000288983"/>
    </source>
</evidence>
<organism evidence="6 7">
    <name type="scientific">Pseudomonas alkylphenolica</name>
    <dbReference type="NCBI Taxonomy" id="237609"/>
    <lineage>
        <taxon>Bacteria</taxon>
        <taxon>Pseudomonadati</taxon>
        <taxon>Pseudomonadota</taxon>
        <taxon>Gammaproteobacteria</taxon>
        <taxon>Pseudomonadales</taxon>
        <taxon>Pseudomonadaceae</taxon>
        <taxon>Pseudomonas</taxon>
    </lineage>
</organism>
<keyword evidence="3" id="KW-0804">Transcription</keyword>
<sequence length="198" mass="21887">MPKAGALAHNTESAQFIIAAAKELLAEVGYGAMSMRQLASRAGILPGSLYHHVASKQDLLLLVLQDLLEERDSAWRQLPRKKTFLGELQGLIRFVLAWQVAHPNDAKVLEHEHRHLDAQQQGWLAQRTNSLESRLHNLLHRGQQKSTLGNIDVESAALAIMALLGTADALRGSSPSWTASRLEAHFLQMSLRVLDVKA</sequence>
<dbReference type="InterPro" id="IPR009057">
    <property type="entry name" value="Homeodomain-like_sf"/>
</dbReference>
<gene>
    <name evidence="6" type="ORF">DM813_18030</name>
</gene>
<dbReference type="InterPro" id="IPR041490">
    <property type="entry name" value="KstR2_TetR_C"/>
</dbReference>
<proteinExistence type="predicted"/>
<dbReference type="OrthoDB" id="7028830at2"/>
<dbReference type="PANTHER" id="PTHR30055">
    <property type="entry name" value="HTH-TYPE TRANSCRIPTIONAL REGULATOR RUTR"/>
    <property type="match status" value="1"/>
</dbReference>
<evidence type="ECO:0000256" key="3">
    <source>
        <dbReference type="ARBA" id="ARBA00023163"/>
    </source>
</evidence>
<dbReference type="Gene3D" id="1.10.357.10">
    <property type="entry name" value="Tetracycline Repressor, domain 2"/>
    <property type="match status" value="1"/>
</dbReference>
<dbReference type="GO" id="GO:0000976">
    <property type="term" value="F:transcription cis-regulatory region binding"/>
    <property type="evidence" value="ECO:0007669"/>
    <property type="project" value="TreeGrafter"/>
</dbReference>
<feature type="DNA-binding region" description="H-T-H motif" evidence="4">
    <location>
        <begin position="34"/>
        <end position="53"/>
    </location>
</feature>
<evidence type="ECO:0000256" key="1">
    <source>
        <dbReference type="ARBA" id="ARBA00023015"/>
    </source>
</evidence>
<dbReference type="GO" id="GO:0003700">
    <property type="term" value="F:DNA-binding transcription factor activity"/>
    <property type="evidence" value="ECO:0007669"/>
    <property type="project" value="TreeGrafter"/>
</dbReference>
<accession>A0A443ZPZ6</accession>
<dbReference type="InterPro" id="IPR001647">
    <property type="entry name" value="HTH_TetR"/>
</dbReference>
<dbReference type="PANTHER" id="PTHR30055:SF234">
    <property type="entry name" value="HTH-TYPE TRANSCRIPTIONAL REGULATOR BETI"/>
    <property type="match status" value="1"/>
</dbReference>
<evidence type="ECO:0000259" key="5">
    <source>
        <dbReference type="PROSITE" id="PS50977"/>
    </source>
</evidence>
<protein>
    <recommendedName>
        <fullName evidence="5">HTH tetR-type domain-containing protein</fullName>
    </recommendedName>
</protein>
<dbReference type="EMBL" id="QJRG01000047">
    <property type="protein sequence ID" value="RWU21103.1"/>
    <property type="molecule type" value="Genomic_DNA"/>
</dbReference>
<dbReference type="SUPFAM" id="SSF48498">
    <property type="entry name" value="Tetracyclin repressor-like, C-terminal domain"/>
    <property type="match status" value="1"/>
</dbReference>
<keyword evidence="1" id="KW-0805">Transcription regulation</keyword>
<evidence type="ECO:0000256" key="2">
    <source>
        <dbReference type="ARBA" id="ARBA00023125"/>
    </source>
</evidence>
<dbReference type="InterPro" id="IPR036271">
    <property type="entry name" value="Tet_transcr_reg_TetR-rel_C_sf"/>
</dbReference>
<dbReference type="InterPro" id="IPR050109">
    <property type="entry name" value="HTH-type_TetR-like_transc_reg"/>
</dbReference>
<dbReference type="Pfam" id="PF00440">
    <property type="entry name" value="TetR_N"/>
    <property type="match status" value="1"/>
</dbReference>
<name>A0A443ZPZ6_9PSED</name>
<feature type="domain" description="HTH tetR-type" evidence="5">
    <location>
        <begin position="11"/>
        <end position="71"/>
    </location>
</feature>
<reference evidence="6 7" key="1">
    <citation type="submission" date="2018-06" db="EMBL/GenBank/DDBJ databases">
        <title>Bacteria isolated from soil of Wuhan.</title>
        <authorList>
            <person name="Wei X."/>
            <person name="Chunhua H."/>
        </authorList>
    </citation>
    <scope>NUCLEOTIDE SEQUENCE [LARGE SCALE GENOMIC DNA]</scope>
    <source>
        <strain evidence="7">xwS2</strain>
    </source>
</reference>
<dbReference type="PROSITE" id="PS50977">
    <property type="entry name" value="HTH_TETR_2"/>
    <property type="match status" value="1"/>
</dbReference>